<keyword evidence="1" id="KW-0812">Transmembrane</keyword>
<comment type="caution">
    <text evidence="2">The sequence shown here is derived from an EMBL/GenBank/DDBJ whole genome shotgun (WGS) entry which is preliminary data.</text>
</comment>
<evidence type="ECO:0000313" key="2">
    <source>
        <dbReference type="EMBL" id="MFD0622930.1"/>
    </source>
</evidence>
<feature type="transmembrane region" description="Helical" evidence="1">
    <location>
        <begin position="36"/>
        <end position="56"/>
    </location>
</feature>
<proteinExistence type="predicted"/>
<evidence type="ECO:0000313" key="3">
    <source>
        <dbReference type="Proteomes" id="UP001596915"/>
    </source>
</evidence>
<keyword evidence="1" id="KW-1133">Transmembrane helix</keyword>
<organism evidence="2 3">
    <name type="scientific">Streptomyces sanglieri</name>
    <dbReference type="NCBI Taxonomy" id="193460"/>
    <lineage>
        <taxon>Bacteria</taxon>
        <taxon>Bacillati</taxon>
        <taxon>Actinomycetota</taxon>
        <taxon>Actinomycetes</taxon>
        <taxon>Kitasatosporales</taxon>
        <taxon>Streptomycetaceae</taxon>
        <taxon>Streptomyces</taxon>
    </lineage>
</organism>
<dbReference type="EMBL" id="JBHTGL010000008">
    <property type="protein sequence ID" value="MFD0622930.1"/>
    <property type="molecule type" value="Genomic_DNA"/>
</dbReference>
<protein>
    <recommendedName>
        <fullName evidence="4">DUF3817 domain-containing protein</fullName>
    </recommendedName>
</protein>
<gene>
    <name evidence="2" type="ORF">ACFQ2K_08975</name>
</gene>
<feature type="transmembrane region" description="Helical" evidence="1">
    <location>
        <begin position="12"/>
        <end position="30"/>
    </location>
</feature>
<keyword evidence="3" id="KW-1185">Reference proteome</keyword>
<dbReference type="Proteomes" id="UP001596915">
    <property type="component" value="Unassembled WGS sequence"/>
</dbReference>
<name>A0ABW2WN75_9ACTN</name>
<accession>A0ABW2WN75</accession>
<reference evidence="3" key="1">
    <citation type="journal article" date="2019" name="Int. J. Syst. Evol. Microbiol.">
        <title>The Global Catalogue of Microorganisms (GCM) 10K type strain sequencing project: providing services to taxonomists for standard genome sequencing and annotation.</title>
        <authorList>
            <consortium name="The Broad Institute Genomics Platform"/>
            <consortium name="The Broad Institute Genome Sequencing Center for Infectious Disease"/>
            <person name="Wu L."/>
            <person name="Ma J."/>
        </authorList>
    </citation>
    <scope>NUCLEOTIDE SEQUENCE [LARGE SCALE GENOMIC DNA]</scope>
    <source>
        <strain evidence="3">JCM 12607</strain>
    </source>
</reference>
<evidence type="ECO:0008006" key="4">
    <source>
        <dbReference type="Google" id="ProtNLM"/>
    </source>
</evidence>
<keyword evidence="1" id="KW-0472">Membrane</keyword>
<sequence>MRTLRIAAAVEAASLTLLLLNLFTVHTGAISSLGGLVHGTAYLAVIVAVFLTPALARPGTKGRAFIPGIGGLLALRVLGQQPPASSADRLTGADR</sequence>
<evidence type="ECO:0000256" key="1">
    <source>
        <dbReference type="SAM" id="Phobius"/>
    </source>
</evidence>